<evidence type="ECO:0000313" key="2">
    <source>
        <dbReference type="WBParaSite" id="nRc.2.0.1.t39879-RA"/>
    </source>
</evidence>
<keyword evidence="1" id="KW-1185">Reference proteome</keyword>
<name>A0A915KN49_ROMCU</name>
<accession>A0A915KN49</accession>
<organism evidence="1 2">
    <name type="scientific">Romanomermis culicivorax</name>
    <name type="common">Nematode worm</name>
    <dbReference type="NCBI Taxonomy" id="13658"/>
    <lineage>
        <taxon>Eukaryota</taxon>
        <taxon>Metazoa</taxon>
        <taxon>Ecdysozoa</taxon>
        <taxon>Nematoda</taxon>
        <taxon>Enoplea</taxon>
        <taxon>Dorylaimia</taxon>
        <taxon>Mermithida</taxon>
        <taxon>Mermithoidea</taxon>
        <taxon>Mermithidae</taxon>
        <taxon>Romanomermis</taxon>
    </lineage>
</organism>
<reference evidence="2" key="1">
    <citation type="submission" date="2022-11" db="UniProtKB">
        <authorList>
            <consortium name="WormBaseParasite"/>
        </authorList>
    </citation>
    <scope>IDENTIFICATION</scope>
</reference>
<evidence type="ECO:0000313" key="1">
    <source>
        <dbReference type="Proteomes" id="UP000887565"/>
    </source>
</evidence>
<dbReference type="AlphaFoldDB" id="A0A915KN49"/>
<protein>
    <submittedName>
        <fullName evidence="2">Uncharacterized protein</fullName>
    </submittedName>
</protein>
<dbReference type="WBParaSite" id="nRc.2.0.1.t39879-RA">
    <property type="protein sequence ID" value="nRc.2.0.1.t39879-RA"/>
    <property type="gene ID" value="nRc.2.0.1.g39879"/>
</dbReference>
<sequence>MKLRYTITIHNKLLKFVRRSFEERQRRHRQGRFGRLGVNVNDNFVFFVIHKRRKFRLIFGFVNRMGDHTFDKLKFLMLQNSQIGPETF</sequence>
<dbReference type="Proteomes" id="UP000887565">
    <property type="component" value="Unplaced"/>
</dbReference>
<proteinExistence type="predicted"/>